<dbReference type="RefSeq" id="XP_022318627.1">
    <property type="nucleotide sequence ID" value="XM_022462919.1"/>
</dbReference>
<sequence>MSPVWPLFVLTCSSCFDLILGSHELTNVAYSKSVTLSSALDNCPGSKAVNGLFGDYAHTHMEKSPWLRIDLAARYRIHEIEIFARNDGHGHQLHDFDVKVGEEKYDMHLCGHFTGTAYNGQRIAIWCPHNTVGRYVQVQIVSGSKNWMTPAEILVWGVHVY</sequence>
<evidence type="ECO:0000256" key="8">
    <source>
        <dbReference type="SAM" id="SignalP"/>
    </source>
</evidence>
<keyword evidence="10" id="KW-1185">Reference proteome</keyword>
<feature type="chain" id="PRO_5034206489" evidence="8">
    <location>
        <begin position="22"/>
        <end position="161"/>
    </location>
</feature>
<dbReference type="AlphaFoldDB" id="A0A8B8CS11"/>
<dbReference type="PANTHER" id="PTHR45713:SF6">
    <property type="entry name" value="F5_8 TYPE C DOMAIN-CONTAINING PROTEIN"/>
    <property type="match status" value="1"/>
</dbReference>
<evidence type="ECO:0000259" key="9">
    <source>
        <dbReference type="SMART" id="SM00607"/>
    </source>
</evidence>
<dbReference type="SMART" id="SM00607">
    <property type="entry name" value="FTP"/>
    <property type="match status" value="1"/>
</dbReference>
<dbReference type="Pfam" id="PF22633">
    <property type="entry name" value="F5_F8_type_C_2"/>
    <property type="match status" value="1"/>
</dbReference>
<dbReference type="Proteomes" id="UP000694844">
    <property type="component" value="Chromosome 2"/>
</dbReference>
<keyword evidence="7" id="KW-1015">Disulfide bond</keyword>
<evidence type="ECO:0000256" key="5">
    <source>
        <dbReference type="ARBA" id="ARBA00022734"/>
    </source>
</evidence>
<proteinExistence type="inferred from homology"/>
<gene>
    <name evidence="11" type="primary">LOC111121581</name>
</gene>
<dbReference type="Gene3D" id="2.60.120.260">
    <property type="entry name" value="Galactose-binding domain-like"/>
    <property type="match status" value="1"/>
</dbReference>
<comment type="subunit">
    <text evidence="3">Homotrimer.</text>
</comment>
<dbReference type="PANTHER" id="PTHR45713">
    <property type="entry name" value="FTP DOMAIN-CONTAINING PROTEIN"/>
    <property type="match status" value="1"/>
</dbReference>
<keyword evidence="5" id="KW-0430">Lectin</keyword>
<feature type="signal peptide" evidence="8">
    <location>
        <begin position="1"/>
        <end position="21"/>
    </location>
</feature>
<evidence type="ECO:0000256" key="1">
    <source>
        <dbReference type="ARBA" id="ARBA00002219"/>
    </source>
</evidence>
<evidence type="ECO:0000256" key="4">
    <source>
        <dbReference type="ARBA" id="ARBA00022723"/>
    </source>
</evidence>
<evidence type="ECO:0000256" key="3">
    <source>
        <dbReference type="ARBA" id="ARBA00011233"/>
    </source>
</evidence>
<dbReference type="SUPFAM" id="SSF49785">
    <property type="entry name" value="Galactose-binding domain-like"/>
    <property type="match status" value="1"/>
</dbReference>
<evidence type="ECO:0000256" key="6">
    <source>
        <dbReference type="ARBA" id="ARBA00022837"/>
    </source>
</evidence>
<dbReference type="GeneID" id="111121581"/>
<dbReference type="OrthoDB" id="6161740at2759"/>
<dbReference type="GO" id="GO:0046872">
    <property type="term" value="F:metal ion binding"/>
    <property type="evidence" value="ECO:0007669"/>
    <property type="project" value="UniProtKB-KW"/>
</dbReference>
<reference evidence="11" key="1">
    <citation type="submission" date="2025-08" db="UniProtKB">
        <authorList>
            <consortium name="RefSeq"/>
        </authorList>
    </citation>
    <scope>IDENTIFICATION</scope>
    <source>
        <tissue evidence="11">Whole sample</tissue>
    </source>
</reference>
<organism evidence="10 11">
    <name type="scientific">Crassostrea virginica</name>
    <name type="common">Eastern oyster</name>
    <dbReference type="NCBI Taxonomy" id="6565"/>
    <lineage>
        <taxon>Eukaryota</taxon>
        <taxon>Metazoa</taxon>
        <taxon>Spiralia</taxon>
        <taxon>Lophotrochozoa</taxon>
        <taxon>Mollusca</taxon>
        <taxon>Bivalvia</taxon>
        <taxon>Autobranchia</taxon>
        <taxon>Pteriomorphia</taxon>
        <taxon>Ostreida</taxon>
        <taxon>Ostreoidea</taxon>
        <taxon>Ostreidae</taxon>
        <taxon>Crassostrea</taxon>
    </lineage>
</organism>
<evidence type="ECO:0000256" key="2">
    <source>
        <dbReference type="ARBA" id="ARBA00010147"/>
    </source>
</evidence>
<accession>A0A8B8CS11</accession>
<dbReference type="GO" id="GO:0001868">
    <property type="term" value="P:regulation of complement activation, lectin pathway"/>
    <property type="evidence" value="ECO:0007669"/>
    <property type="project" value="UniProtKB-ARBA"/>
</dbReference>
<dbReference type="GO" id="GO:0010185">
    <property type="term" value="P:regulation of cellular defense response"/>
    <property type="evidence" value="ECO:0007669"/>
    <property type="project" value="UniProtKB-ARBA"/>
</dbReference>
<evidence type="ECO:0000313" key="10">
    <source>
        <dbReference type="Proteomes" id="UP000694844"/>
    </source>
</evidence>
<dbReference type="KEGG" id="cvn:111121581"/>
<keyword evidence="8" id="KW-0732">Signal</keyword>
<comment type="similarity">
    <text evidence="2">Belongs to the fucolectin family.</text>
</comment>
<name>A0A8B8CS11_CRAVI</name>
<evidence type="ECO:0000313" key="11">
    <source>
        <dbReference type="RefSeq" id="XP_022318627.1"/>
    </source>
</evidence>
<dbReference type="InterPro" id="IPR006585">
    <property type="entry name" value="FTP1"/>
</dbReference>
<protein>
    <submittedName>
        <fullName evidence="11">Pentraxin fusion protein-like</fullName>
    </submittedName>
</protein>
<dbReference type="GO" id="GO:0042806">
    <property type="term" value="F:fucose binding"/>
    <property type="evidence" value="ECO:0007669"/>
    <property type="project" value="UniProtKB-ARBA"/>
</dbReference>
<comment type="function">
    <text evidence="1">Acts as a defensive agent. Recognizes blood group fucosylated oligosaccharides including A, B, H and Lewis B-type antigens. Does not recognize Lewis A antigen and has low affinity for monovalent haptens.</text>
</comment>
<keyword evidence="4" id="KW-0479">Metal-binding</keyword>
<dbReference type="InterPro" id="IPR008979">
    <property type="entry name" value="Galactose-bd-like_sf"/>
</dbReference>
<dbReference type="InterPro" id="IPR051941">
    <property type="entry name" value="BG_Antigen-Binding_Lectin"/>
</dbReference>
<keyword evidence="6" id="KW-0106">Calcium</keyword>
<evidence type="ECO:0000256" key="7">
    <source>
        <dbReference type="ARBA" id="ARBA00023157"/>
    </source>
</evidence>
<feature type="domain" description="Fucolectin tachylectin-4 pentraxin-1" evidence="9">
    <location>
        <begin position="25"/>
        <end position="152"/>
    </location>
</feature>